<proteinExistence type="predicted"/>
<accession>A0A382PTP2</accession>
<sequence length="187" mass="20563">MTDQLKNAQSSISRGYFGIGVEGISKPMNLGNLFRSAHAFGASFGFTINSEFSRKSARSDTSLAPNNIPFYQYIRPDELILADGCDLVGIELTDKAIDLPSFRHPRCAAYVLGPERGELSDKLLARCDKIVRIPTYFCINVATAGAIVMYDRLLTMGRFAERPVTAHGGAGVLPVHVYGPPRRRRPK</sequence>
<dbReference type="PANTHER" id="PTHR43191">
    <property type="entry name" value="RRNA METHYLTRANSFERASE 3"/>
    <property type="match status" value="1"/>
</dbReference>
<dbReference type="GO" id="GO:0008173">
    <property type="term" value="F:RNA methyltransferase activity"/>
    <property type="evidence" value="ECO:0007669"/>
    <property type="project" value="InterPro"/>
</dbReference>
<dbReference type="GO" id="GO:0003723">
    <property type="term" value="F:RNA binding"/>
    <property type="evidence" value="ECO:0007669"/>
    <property type="project" value="InterPro"/>
</dbReference>
<gene>
    <name evidence="4" type="ORF">METZ01_LOCUS329091</name>
</gene>
<dbReference type="CDD" id="cd18098">
    <property type="entry name" value="SpoU-like"/>
    <property type="match status" value="1"/>
</dbReference>
<evidence type="ECO:0000259" key="3">
    <source>
        <dbReference type="Pfam" id="PF00588"/>
    </source>
</evidence>
<name>A0A382PTP2_9ZZZZ</name>
<dbReference type="Pfam" id="PF00588">
    <property type="entry name" value="SpoU_methylase"/>
    <property type="match status" value="1"/>
</dbReference>
<dbReference type="GO" id="GO:0006396">
    <property type="term" value="P:RNA processing"/>
    <property type="evidence" value="ECO:0007669"/>
    <property type="project" value="InterPro"/>
</dbReference>
<dbReference type="InterPro" id="IPR029028">
    <property type="entry name" value="Alpha/beta_knot_MTases"/>
</dbReference>
<dbReference type="InterPro" id="IPR051259">
    <property type="entry name" value="rRNA_Methyltransferase"/>
</dbReference>
<dbReference type="Gene3D" id="3.40.1280.10">
    <property type="match status" value="1"/>
</dbReference>
<dbReference type="GO" id="GO:0032259">
    <property type="term" value="P:methylation"/>
    <property type="evidence" value="ECO:0007669"/>
    <property type="project" value="UniProtKB-KW"/>
</dbReference>
<protein>
    <recommendedName>
        <fullName evidence="3">tRNA/rRNA methyltransferase SpoU type domain-containing protein</fullName>
    </recommendedName>
</protein>
<evidence type="ECO:0000256" key="2">
    <source>
        <dbReference type="ARBA" id="ARBA00022679"/>
    </source>
</evidence>
<keyword evidence="1" id="KW-0489">Methyltransferase</keyword>
<dbReference type="InterPro" id="IPR029026">
    <property type="entry name" value="tRNA_m1G_MTases_N"/>
</dbReference>
<dbReference type="AlphaFoldDB" id="A0A382PTP2"/>
<dbReference type="EMBL" id="UINC01109423">
    <property type="protein sequence ID" value="SVC76237.1"/>
    <property type="molecule type" value="Genomic_DNA"/>
</dbReference>
<dbReference type="PANTHER" id="PTHR43191:SF7">
    <property type="entry name" value="OBP33PEP LIKE PROTEIN"/>
    <property type="match status" value="1"/>
</dbReference>
<evidence type="ECO:0000256" key="1">
    <source>
        <dbReference type="ARBA" id="ARBA00022603"/>
    </source>
</evidence>
<organism evidence="4">
    <name type="scientific">marine metagenome</name>
    <dbReference type="NCBI Taxonomy" id="408172"/>
    <lineage>
        <taxon>unclassified sequences</taxon>
        <taxon>metagenomes</taxon>
        <taxon>ecological metagenomes</taxon>
    </lineage>
</organism>
<dbReference type="InterPro" id="IPR001537">
    <property type="entry name" value="SpoU_MeTrfase"/>
</dbReference>
<feature type="domain" description="tRNA/rRNA methyltransferase SpoU type" evidence="3">
    <location>
        <begin position="20"/>
        <end position="150"/>
    </location>
</feature>
<dbReference type="SUPFAM" id="SSF75217">
    <property type="entry name" value="alpha/beta knot"/>
    <property type="match status" value="1"/>
</dbReference>
<keyword evidence="2" id="KW-0808">Transferase</keyword>
<evidence type="ECO:0000313" key="4">
    <source>
        <dbReference type="EMBL" id="SVC76237.1"/>
    </source>
</evidence>
<reference evidence="4" key="1">
    <citation type="submission" date="2018-05" db="EMBL/GenBank/DDBJ databases">
        <authorList>
            <person name="Lanie J.A."/>
            <person name="Ng W.-L."/>
            <person name="Kazmierczak K.M."/>
            <person name="Andrzejewski T.M."/>
            <person name="Davidsen T.M."/>
            <person name="Wayne K.J."/>
            <person name="Tettelin H."/>
            <person name="Glass J.I."/>
            <person name="Rusch D."/>
            <person name="Podicherti R."/>
            <person name="Tsui H.-C.T."/>
            <person name="Winkler M.E."/>
        </authorList>
    </citation>
    <scope>NUCLEOTIDE SEQUENCE</scope>
</reference>